<dbReference type="PANTHER" id="PTHR33741:SF5">
    <property type="entry name" value="TRANSMEMBRANE PROTEIN DDB_G0269096-RELATED"/>
    <property type="match status" value="1"/>
</dbReference>
<dbReference type="PANTHER" id="PTHR33741">
    <property type="entry name" value="TRANSMEMBRANE PROTEIN DDB_G0269096-RELATED"/>
    <property type="match status" value="1"/>
</dbReference>
<keyword evidence="4" id="KW-1185">Reference proteome</keyword>
<feature type="transmembrane region" description="Helical" evidence="1">
    <location>
        <begin position="18"/>
        <end position="38"/>
    </location>
</feature>
<dbReference type="Pfam" id="PF04982">
    <property type="entry name" value="TM_HPP"/>
    <property type="match status" value="1"/>
</dbReference>
<comment type="caution">
    <text evidence="3">The sequence shown here is derived from an EMBL/GenBank/DDBJ whole genome shotgun (WGS) entry which is preliminary data.</text>
</comment>
<feature type="transmembrane region" description="Helical" evidence="1">
    <location>
        <begin position="45"/>
        <end position="62"/>
    </location>
</feature>
<evidence type="ECO:0000259" key="2">
    <source>
        <dbReference type="Pfam" id="PF04982"/>
    </source>
</evidence>
<gene>
    <name evidence="3" type="ORF">TPR58_22625</name>
</gene>
<organism evidence="3 4">
    <name type="scientific">Sphingomonas rustica</name>
    <dbReference type="NCBI Taxonomy" id="3103142"/>
    <lineage>
        <taxon>Bacteria</taxon>
        <taxon>Pseudomonadati</taxon>
        <taxon>Pseudomonadota</taxon>
        <taxon>Alphaproteobacteria</taxon>
        <taxon>Sphingomonadales</taxon>
        <taxon>Sphingomonadaceae</taxon>
        <taxon>Sphingomonas</taxon>
    </lineage>
</organism>
<keyword evidence="1" id="KW-1133">Transmembrane helix</keyword>
<protein>
    <submittedName>
        <fullName evidence="3">HPP family protein</fullName>
    </submittedName>
</protein>
<feature type="transmembrane region" description="Helical" evidence="1">
    <location>
        <begin position="95"/>
        <end position="118"/>
    </location>
</feature>
<feature type="transmembrane region" description="Helical" evidence="1">
    <location>
        <begin position="138"/>
        <end position="160"/>
    </location>
</feature>
<evidence type="ECO:0000313" key="4">
    <source>
        <dbReference type="Proteomes" id="UP001427805"/>
    </source>
</evidence>
<proteinExistence type="predicted"/>
<dbReference type="Proteomes" id="UP001427805">
    <property type="component" value="Unassembled WGS sequence"/>
</dbReference>
<evidence type="ECO:0000313" key="3">
    <source>
        <dbReference type="EMBL" id="MEN3749985.1"/>
    </source>
</evidence>
<dbReference type="EMBL" id="JBDIZK010000023">
    <property type="protein sequence ID" value="MEN3749985.1"/>
    <property type="molecule type" value="Genomic_DNA"/>
</dbReference>
<reference evidence="3 4" key="1">
    <citation type="submission" date="2024-05" db="EMBL/GenBank/DDBJ databases">
        <title>Sphingomonas sp. HF-S3 16S ribosomal RNA gene Genome sequencing and assembly.</title>
        <authorList>
            <person name="Lee H."/>
        </authorList>
    </citation>
    <scope>NUCLEOTIDE SEQUENCE [LARGE SCALE GENOMIC DNA]</scope>
    <source>
        <strain evidence="3 4">HF-S3</strain>
    </source>
</reference>
<keyword evidence="1" id="KW-0472">Membrane</keyword>
<dbReference type="InterPro" id="IPR007065">
    <property type="entry name" value="HPP"/>
</dbReference>
<accession>A0ABV0BFF4</accession>
<name>A0ABV0BFF4_9SPHN</name>
<keyword evidence="1" id="KW-0812">Transmembrane</keyword>
<evidence type="ECO:0000256" key="1">
    <source>
        <dbReference type="SAM" id="Phobius"/>
    </source>
</evidence>
<dbReference type="InterPro" id="IPR058581">
    <property type="entry name" value="TM_HPP"/>
</dbReference>
<sequence>MAGWRGFRLAGSNWRDRLMASCGAFLGIGLTGWICSFVAGDPASVILLGAPIGASAVLIFAVPSSPLAQPYAAIVGTVVSTLVGVFAARTFGHTAFAAGLSVGGSILVMSALRCLHAPGGGSALVPVIAGPEVLAHGYALALVPFGLNALVLVLLGLVFHRVSGHSYPHRAQPPATAGIDPEDIDAALDQLGEPFDVSRADLHALVAAAERNAKLRRSGKRP</sequence>
<feature type="domain" description="HPP transmembrane region" evidence="2">
    <location>
        <begin position="13"/>
        <end position="168"/>
    </location>
</feature>
<dbReference type="RefSeq" id="WP_346249034.1">
    <property type="nucleotide sequence ID" value="NZ_JBDIZK010000023.1"/>
</dbReference>
<feature type="transmembrane region" description="Helical" evidence="1">
    <location>
        <begin position="68"/>
        <end position="88"/>
    </location>
</feature>